<evidence type="ECO:0000313" key="1">
    <source>
        <dbReference type="EMBL" id="EDV06279.1"/>
    </source>
</evidence>
<dbReference type="EMBL" id="ABJL02000007">
    <property type="protein sequence ID" value="EDV06279.1"/>
    <property type="molecule type" value="Genomic_DNA"/>
</dbReference>
<sequence length="136" mass="14919">MSFILEHAGDLDVFSRHLVVEVEVVGLFIVAVDLILFSDEQAVFIIDAVNVTLKESRKALCCQIELGNAFGTEQIDFTVLIACHAQHGIAEKAVRVVFAQFIGLYIITVVAVQTFTCTNPQDTVLVNVQAVDAKLR</sequence>
<reference evidence="1 2" key="1">
    <citation type="submission" date="2008-04" db="EMBL/GenBank/DDBJ databases">
        <title>Draft genome sequence of Bacteroides intestinalis (DSM 17393).</title>
        <authorList>
            <person name="Sudarsanam P."/>
            <person name="Ley R."/>
            <person name="Guruge J."/>
            <person name="Turnbaugh P.J."/>
            <person name="Mahowald M."/>
            <person name="Liep D."/>
            <person name="Gordon J."/>
        </authorList>
    </citation>
    <scope>NUCLEOTIDE SEQUENCE [LARGE SCALE GENOMIC DNA]</scope>
    <source>
        <strain evidence="1 2">DSM 17393</strain>
    </source>
</reference>
<reference evidence="1 2" key="2">
    <citation type="submission" date="2008-04" db="EMBL/GenBank/DDBJ databases">
        <authorList>
            <person name="Fulton L."/>
            <person name="Clifton S."/>
            <person name="Fulton B."/>
            <person name="Xu J."/>
            <person name="Minx P."/>
            <person name="Pepin K.H."/>
            <person name="Johnson M."/>
            <person name="Thiruvilangam P."/>
            <person name="Bhonagiri V."/>
            <person name="Nash W.E."/>
            <person name="Mardis E.R."/>
            <person name="Wilson R.K."/>
        </authorList>
    </citation>
    <scope>NUCLEOTIDE SEQUENCE [LARGE SCALE GENOMIC DNA]</scope>
    <source>
        <strain evidence="1 2">DSM 17393</strain>
    </source>
</reference>
<dbReference type="AlphaFoldDB" id="B3CA50"/>
<gene>
    <name evidence="1" type="ORF">BACINT_01364</name>
</gene>
<name>B3CA50_9BACE</name>
<proteinExistence type="predicted"/>
<dbReference type="STRING" id="471870.BACINT_01364"/>
<accession>B3CA50</accession>
<organism evidence="1 2">
    <name type="scientific">Bacteroides intestinalis DSM 17393</name>
    <dbReference type="NCBI Taxonomy" id="471870"/>
    <lineage>
        <taxon>Bacteria</taxon>
        <taxon>Pseudomonadati</taxon>
        <taxon>Bacteroidota</taxon>
        <taxon>Bacteroidia</taxon>
        <taxon>Bacteroidales</taxon>
        <taxon>Bacteroidaceae</taxon>
        <taxon>Bacteroides</taxon>
    </lineage>
</organism>
<comment type="caution">
    <text evidence="1">The sequence shown here is derived from an EMBL/GenBank/DDBJ whole genome shotgun (WGS) entry which is preliminary data.</text>
</comment>
<evidence type="ECO:0000313" key="2">
    <source>
        <dbReference type="Proteomes" id="UP000004596"/>
    </source>
</evidence>
<protein>
    <submittedName>
        <fullName evidence="1">Uncharacterized protein</fullName>
    </submittedName>
</protein>
<dbReference type="Proteomes" id="UP000004596">
    <property type="component" value="Unassembled WGS sequence"/>
</dbReference>